<comment type="subcellular location">
    <subcellularLocation>
        <location evidence="1">Cell membrane</location>
        <topology evidence="1">Multi-pass membrane protein</topology>
    </subcellularLocation>
</comment>
<sequence>MNGTQESSSANKTANSKMGISSLIMWCSAFGIVDILVVGANVLALLVFNSSRRLLKKRHNQFLIVLAISDIMVGLTVIPLYVYQLISWWLESRPLLGNALRDVFNAVDILSGFASIFTLAAIAADRVYAIVFPFYHKVPPRGVYPSMIASVWMLSGLLVVYYFLSRIDVLPIEAFIYLLLCSISFSLLVICVSYLLVWARVKCFKISHGLKGTPFRERRLAELLFLLTVIFICTWLPFHVVNFIFHFCKPSNCRPPPVSLVYFSKLLHYSNSFLNPIVYCYRNSEFRRCLKKLVRNLSSRSKPVISDKKEHYGMKERRLLLERQDAFRRILIKESRV</sequence>
<feature type="transmembrane region" description="Helical" evidence="10">
    <location>
        <begin position="220"/>
        <end position="245"/>
    </location>
</feature>
<keyword evidence="6 10" id="KW-0472">Membrane</keyword>
<evidence type="ECO:0000256" key="6">
    <source>
        <dbReference type="ARBA" id="ARBA00023136"/>
    </source>
</evidence>
<feature type="transmembrane region" description="Helical" evidence="10">
    <location>
        <begin position="176"/>
        <end position="199"/>
    </location>
</feature>
<dbReference type="SUPFAM" id="SSF81321">
    <property type="entry name" value="Family A G protein-coupled receptor-like"/>
    <property type="match status" value="1"/>
</dbReference>
<reference evidence="12 13" key="1">
    <citation type="submission" date="2022-05" db="EMBL/GenBank/DDBJ databases">
        <authorList>
            <consortium name="Genoscope - CEA"/>
            <person name="William W."/>
        </authorList>
    </citation>
    <scope>NUCLEOTIDE SEQUENCE [LARGE SCALE GENOMIC DNA]</scope>
</reference>
<evidence type="ECO:0000256" key="5">
    <source>
        <dbReference type="ARBA" id="ARBA00023040"/>
    </source>
</evidence>
<evidence type="ECO:0000256" key="8">
    <source>
        <dbReference type="ARBA" id="ARBA00023180"/>
    </source>
</evidence>
<feature type="transmembrane region" description="Helical" evidence="10">
    <location>
        <begin position="143"/>
        <end position="164"/>
    </location>
</feature>
<evidence type="ECO:0000256" key="1">
    <source>
        <dbReference type="ARBA" id="ARBA00004651"/>
    </source>
</evidence>
<feature type="transmembrane region" description="Helical" evidence="10">
    <location>
        <begin position="23"/>
        <end position="48"/>
    </location>
</feature>
<evidence type="ECO:0000256" key="2">
    <source>
        <dbReference type="ARBA" id="ARBA00022475"/>
    </source>
</evidence>
<dbReference type="InterPro" id="IPR017452">
    <property type="entry name" value="GPCR_Rhodpsn_7TM"/>
</dbReference>
<accession>A0ABN8QCL6</accession>
<dbReference type="PANTHER" id="PTHR24246">
    <property type="entry name" value="OLFACTORY RECEPTOR AND ADENOSINE RECEPTOR"/>
    <property type="match status" value="1"/>
</dbReference>
<keyword evidence="4 10" id="KW-1133">Transmembrane helix</keyword>
<evidence type="ECO:0000256" key="9">
    <source>
        <dbReference type="ARBA" id="ARBA00023224"/>
    </source>
</evidence>
<comment type="caution">
    <text evidence="12">The sequence shown here is derived from an EMBL/GenBank/DDBJ whole genome shotgun (WGS) entry which is preliminary data.</text>
</comment>
<evidence type="ECO:0000256" key="3">
    <source>
        <dbReference type="ARBA" id="ARBA00022692"/>
    </source>
</evidence>
<dbReference type="Gene3D" id="1.20.1070.10">
    <property type="entry name" value="Rhodopsin 7-helix transmembrane proteins"/>
    <property type="match status" value="1"/>
</dbReference>
<dbReference type="PANTHER" id="PTHR24246:SF27">
    <property type="entry name" value="ADENOSINE RECEPTOR, ISOFORM A"/>
    <property type="match status" value="1"/>
</dbReference>
<gene>
    <name evidence="12" type="ORF">PEVE_00004116</name>
</gene>
<evidence type="ECO:0000256" key="7">
    <source>
        <dbReference type="ARBA" id="ARBA00023170"/>
    </source>
</evidence>
<keyword evidence="8" id="KW-0325">Glycoprotein</keyword>
<keyword evidence="2" id="KW-1003">Cell membrane</keyword>
<dbReference type="EMBL" id="CALNXI010001251">
    <property type="protein sequence ID" value="CAH3161933.1"/>
    <property type="molecule type" value="Genomic_DNA"/>
</dbReference>
<evidence type="ECO:0000256" key="4">
    <source>
        <dbReference type="ARBA" id="ARBA00022989"/>
    </source>
</evidence>
<organism evidence="12 13">
    <name type="scientific">Porites evermanni</name>
    <dbReference type="NCBI Taxonomy" id="104178"/>
    <lineage>
        <taxon>Eukaryota</taxon>
        <taxon>Metazoa</taxon>
        <taxon>Cnidaria</taxon>
        <taxon>Anthozoa</taxon>
        <taxon>Hexacorallia</taxon>
        <taxon>Scleractinia</taxon>
        <taxon>Fungiina</taxon>
        <taxon>Poritidae</taxon>
        <taxon>Porites</taxon>
    </lineage>
</organism>
<dbReference type="PROSITE" id="PS50262">
    <property type="entry name" value="G_PROTEIN_RECEP_F1_2"/>
    <property type="match status" value="1"/>
</dbReference>
<name>A0ABN8QCL6_9CNID</name>
<evidence type="ECO:0000313" key="12">
    <source>
        <dbReference type="EMBL" id="CAH3161933.1"/>
    </source>
</evidence>
<feature type="domain" description="G-protein coupled receptors family 1 profile" evidence="11">
    <location>
        <begin position="40"/>
        <end position="279"/>
    </location>
</feature>
<keyword evidence="5" id="KW-0297">G-protein coupled receptor</keyword>
<evidence type="ECO:0000256" key="10">
    <source>
        <dbReference type="SAM" id="Phobius"/>
    </source>
</evidence>
<feature type="transmembrane region" description="Helical" evidence="10">
    <location>
        <begin position="60"/>
        <end position="83"/>
    </location>
</feature>
<keyword evidence="7" id="KW-0675">Receptor</keyword>
<keyword evidence="9" id="KW-0807">Transducer</keyword>
<keyword evidence="3 10" id="KW-0812">Transmembrane</keyword>
<evidence type="ECO:0000259" key="11">
    <source>
        <dbReference type="PROSITE" id="PS50262"/>
    </source>
</evidence>
<keyword evidence="13" id="KW-1185">Reference proteome</keyword>
<dbReference type="SMART" id="SM01381">
    <property type="entry name" value="7TM_GPCR_Srsx"/>
    <property type="match status" value="1"/>
</dbReference>
<dbReference type="PRINTS" id="PR00237">
    <property type="entry name" value="GPCRRHODOPSN"/>
</dbReference>
<proteinExistence type="predicted"/>
<dbReference type="InterPro" id="IPR000276">
    <property type="entry name" value="GPCR_Rhodpsn"/>
</dbReference>
<evidence type="ECO:0000313" key="13">
    <source>
        <dbReference type="Proteomes" id="UP001159427"/>
    </source>
</evidence>
<dbReference type="Pfam" id="PF00001">
    <property type="entry name" value="7tm_1"/>
    <property type="match status" value="1"/>
</dbReference>
<protein>
    <recommendedName>
        <fullName evidence="11">G-protein coupled receptors family 1 profile domain-containing protein</fullName>
    </recommendedName>
</protein>
<dbReference type="Proteomes" id="UP001159427">
    <property type="component" value="Unassembled WGS sequence"/>
</dbReference>